<proteinExistence type="predicted"/>
<evidence type="ECO:0000256" key="3">
    <source>
        <dbReference type="ARBA" id="ARBA00023141"/>
    </source>
</evidence>
<dbReference type="Gene3D" id="3.40.50.720">
    <property type="entry name" value="NAD(P)-binding Rossmann-like Domain"/>
    <property type="match status" value="1"/>
</dbReference>
<keyword evidence="2" id="KW-0560">Oxidoreductase</keyword>
<reference evidence="5 6" key="1">
    <citation type="submission" date="2024-05" db="EMBL/GenBank/DDBJ databases">
        <title>Neorhizobium sp. Rsf11, a plant growth promoting and heavy metal resistant PAH-degrader.</title>
        <authorList>
            <person name="Golubev S.N."/>
            <person name="Muratova A.Y."/>
            <person name="Markelova M.I."/>
        </authorList>
    </citation>
    <scope>NUCLEOTIDE SEQUENCE [LARGE SCALE GENOMIC DNA]</scope>
    <source>
        <strain evidence="5 6">Rsf11</strain>
    </source>
</reference>
<dbReference type="Proteomes" id="UP001496627">
    <property type="component" value="Unassembled WGS sequence"/>
</dbReference>
<comment type="pathway">
    <text evidence="1">Metabolic intermediate biosynthesis; chorismate biosynthesis; chorismate from D-erythrose 4-phosphate and phosphoenolpyruvate: step 4/7.</text>
</comment>
<evidence type="ECO:0000313" key="5">
    <source>
        <dbReference type="EMBL" id="MEQ1404120.1"/>
    </source>
</evidence>
<evidence type="ECO:0000313" key="6">
    <source>
        <dbReference type="Proteomes" id="UP001496627"/>
    </source>
</evidence>
<dbReference type="Gene3D" id="3.40.50.10860">
    <property type="entry name" value="Leucine Dehydrogenase, chain A, domain 1"/>
    <property type="match status" value="1"/>
</dbReference>
<dbReference type="PANTHER" id="PTHR21089">
    <property type="entry name" value="SHIKIMATE DEHYDROGENASE"/>
    <property type="match status" value="1"/>
</dbReference>
<keyword evidence="6" id="KW-1185">Reference proteome</keyword>
<accession>A0ABV0LZB3</accession>
<name>A0ABV0LZB3_9HYPH</name>
<evidence type="ECO:0000256" key="2">
    <source>
        <dbReference type="ARBA" id="ARBA00023002"/>
    </source>
</evidence>
<dbReference type="Pfam" id="PF08501">
    <property type="entry name" value="Shikimate_dh_N"/>
    <property type="match status" value="1"/>
</dbReference>
<dbReference type="InterPro" id="IPR013708">
    <property type="entry name" value="Shikimate_DH-bd_N"/>
</dbReference>
<organism evidence="5 6">
    <name type="scientific">Neorhizobium phenanthreniclasticum</name>
    <dbReference type="NCBI Taxonomy" id="3157917"/>
    <lineage>
        <taxon>Bacteria</taxon>
        <taxon>Pseudomonadati</taxon>
        <taxon>Pseudomonadota</taxon>
        <taxon>Alphaproteobacteria</taxon>
        <taxon>Hyphomicrobiales</taxon>
        <taxon>Rhizobiaceae</taxon>
        <taxon>Rhizobium/Agrobacterium group</taxon>
        <taxon>Neorhizobium</taxon>
    </lineage>
</organism>
<protein>
    <submittedName>
        <fullName evidence="5">Shikimate dehydrogenase</fullName>
    </submittedName>
</protein>
<evidence type="ECO:0000256" key="1">
    <source>
        <dbReference type="ARBA" id="ARBA00004871"/>
    </source>
</evidence>
<feature type="domain" description="Shikimate dehydrogenase substrate binding N-terminal" evidence="4">
    <location>
        <begin position="13"/>
        <end position="95"/>
    </location>
</feature>
<sequence length="272" mass="28516">MMIGSSTRLVAMIGTPIKQVKSPVNFNTYFATTGEDRAMIPIDLRSEQVEDFIKLVGGWENLDGFVVTIPHKTAVARLIHELTPRAQFLEAINVVRRHADGRLSGDMTDGEGFIQAAKDNGFVACGKSALLVGAGAAGRAIAHALAEAGLSELFISDINEAQAATLAARLADLFPNLTVKAGSIPQKTFDLLVNASPCGMGVADPLPVPESAMSLMAPGGLVADVVTSPEQTPLLKLAAQRGLKIQLGHEMAKAQLLALGRAMGVIGGEPTR</sequence>
<evidence type="ECO:0000259" key="4">
    <source>
        <dbReference type="Pfam" id="PF08501"/>
    </source>
</evidence>
<keyword evidence="3" id="KW-0057">Aromatic amino acid biosynthesis</keyword>
<keyword evidence="3" id="KW-0028">Amino-acid biosynthesis</keyword>
<dbReference type="SUPFAM" id="SSF51735">
    <property type="entry name" value="NAD(P)-binding Rossmann-fold domains"/>
    <property type="match status" value="1"/>
</dbReference>
<dbReference type="InterPro" id="IPR022893">
    <property type="entry name" value="Shikimate_DH_fam"/>
</dbReference>
<dbReference type="EMBL" id="JBEAAL010000002">
    <property type="protein sequence ID" value="MEQ1404120.1"/>
    <property type="molecule type" value="Genomic_DNA"/>
</dbReference>
<gene>
    <name evidence="5" type="ORF">ABK249_04175</name>
</gene>
<dbReference type="SUPFAM" id="SSF53223">
    <property type="entry name" value="Aminoacid dehydrogenase-like, N-terminal domain"/>
    <property type="match status" value="1"/>
</dbReference>
<comment type="caution">
    <text evidence="5">The sequence shown here is derived from an EMBL/GenBank/DDBJ whole genome shotgun (WGS) entry which is preliminary data.</text>
</comment>
<dbReference type="InterPro" id="IPR046346">
    <property type="entry name" value="Aminoacid_DH-like_N_sf"/>
</dbReference>
<dbReference type="RefSeq" id="WP_227703574.1">
    <property type="nucleotide sequence ID" value="NZ_JBEAAL010000002.1"/>
</dbReference>
<dbReference type="InterPro" id="IPR036291">
    <property type="entry name" value="NAD(P)-bd_dom_sf"/>
</dbReference>
<dbReference type="PANTHER" id="PTHR21089:SF1">
    <property type="entry name" value="BIFUNCTIONAL 3-DEHYDROQUINATE DEHYDRATASE_SHIKIMATE DEHYDROGENASE, CHLOROPLASTIC"/>
    <property type="match status" value="1"/>
</dbReference>